<evidence type="ECO:0000313" key="2">
    <source>
        <dbReference type="Proteomes" id="UP000694240"/>
    </source>
</evidence>
<reference evidence="1 2" key="1">
    <citation type="submission" date="2020-12" db="EMBL/GenBank/DDBJ databases">
        <title>Concerted genomic and epigenomic changes stabilize Arabidopsis allopolyploids.</title>
        <authorList>
            <person name="Chen Z."/>
        </authorList>
    </citation>
    <scope>NUCLEOTIDE SEQUENCE [LARGE SCALE GENOMIC DNA]</scope>
    <source>
        <strain evidence="1">Allo738</strain>
        <tissue evidence="1">Leaf</tissue>
    </source>
</reference>
<gene>
    <name evidence="1" type="ORF">ISN45_Aa01g020850</name>
</gene>
<dbReference type="Proteomes" id="UP000694240">
    <property type="component" value="Chromosome 6"/>
</dbReference>
<proteinExistence type="predicted"/>
<accession>A0A8T2C4V1</accession>
<protein>
    <submittedName>
        <fullName evidence="1">Uncharacterized protein</fullName>
    </submittedName>
</protein>
<evidence type="ECO:0000313" key="1">
    <source>
        <dbReference type="EMBL" id="KAG7593276.1"/>
    </source>
</evidence>
<dbReference type="EMBL" id="JAEFBK010000006">
    <property type="protein sequence ID" value="KAG7593276.1"/>
    <property type="molecule type" value="Genomic_DNA"/>
</dbReference>
<sequence length="127" mass="15004">MISTHAFLNLKQSDTLEITRIKQFLENVKLSSLEPQEQYKPEYTTSYEKNAHLDEIFMNICFLICLDAEHKRSIKSTKKIMKFGENIHSSHTKPREKTDHDLGLRFESYDQFCKTDPERYKPTSSQL</sequence>
<comment type="caution">
    <text evidence="1">The sequence shown here is derived from an EMBL/GenBank/DDBJ whole genome shotgun (WGS) entry which is preliminary data.</text>
</comment>
<dbReference type="AlphaFoldDB" id="A0A8T2C4V1"/>
<keyword evidence="2" id="KW-1185">Reference proteome</keyword>
<organism evidence="1 2">
    <name type="scientific">Arabidopsis thaliana x Arabidopsis arenosa</name>
    <dbReference type="NCBI Taxonomy" id="1240361"/>
    <lineage>
        <taxon>Eukaryota</taxon>
        <taxon>Viridiplantae</taxon>
        <taxon>Streptophyta</taxon>
        <taxon>Embryophyta</taxon>
        <taxon>Tracheophyta</taxon>
        <taxon>Spermatophyta</taxon>
        <taxon>Magnoliopsida</taxon>
        <taxon>eudicotyledons</taxon>
        <taxon>Gunneridae</taxon>
        <taxon>Pentapetalae</taxon>
        <taxon>rosids</taxon>
        <taxon>malvids</taxon>
        <taxon>Brassicales</taxon>
        <taxon>Brassicaceae</taxon>
        <taxon>Camelineae</taxon>
        <taxon>Arabidopsis</taxon>
    </lineage>
</organism>
<name>A0A8T2C4V1_9BRAS</name>